<organism evidence="1 2">
    <name type="scientific">Pseudoalteromonas rubra</name>
    <dbReference type="NCBI Taxonomy" id="43658"/>
    <lineage>
        <taxon>Bacteria</taxon>
        <taxon>Pseudomonadati</taxon>
        <taxon>Pseudomonadota</taxon>
        <taxon>Gammaproteobacteria</taxon>
        <taxon>Alteromonadales</taxon>
        <taxon>Pseudoalteromonadaceae</taxon>
        <taxon>Pseudoalteromonas</taxon>
    </lineage>
</organism>
<dbReference type="Proteomes" id="UP000016480">
    <property type="component" value="Unassembled WGS sequence"/>
</dbReference>
<protein>
    <submittedName>
        <fullName evidence="1">Uncharacterized protein</fullName>
    </submittedName>
</protein>
<proteinExistence type="predicted"/>
<dbReference type="EMBL" id="AHCD03000036">
    <property type="protein sequence ID" value="KAF7785608.1"/>
    <property type="molecule type" value="Genomic_DNA"/>
</dbReference>
<accession>A0A8T0C5A1</accession>
<name>A0A8T0C5A1_9GAMM</name>
<sequence length="37" mass="4031">MLSVTKKAADAKWEKSIAGIEIIEDSAAMQASHGWKK</sequence>
<comment type="caution">
    <text evidence="1">The sequence shown here is derived from an EMBL/GenBank/DDBJ whole genome shotgun (WGS) entry which is preliminary data.</text>
</comment>
<evidence type="ECO:0000313" key="1">
    <source>
        <dbReference type="EMBL" id="KAF7785608.1"/>
    </source>
</evidence>
<gene>
    <name evidence="1" type="ORF">PRUB_a4317</name>
</gene>
<dbReference type="AlphaFoldDB" id="A0A8T0C5A1"/>
<evidence type="ECO:0000313" key="2">
    <source>
        <dbReference type="Proteomes" id="UP000016480"/>
    </source>
</evidence>
<reference evidence="1 2" key="1">
    <citation type="journal article" date="2012" name="J. Bacteriol.">
        <title>Genome sequence of the cycloprodigiosin-producing bacterial strain Pseudoalteromonas rubra ATCC 29570(T).</title>
        <authorList>
            <person name="Xie B.B."/>
            <person name="Shu Y.L."/>
            <person name="Qin Q.L."/>
            <person name="Rong J.C."/>
            <person name="Zhang X.Y."/>
            <person name="Chen X.L."/>
            <person name="Zhou B.C."/>
            <person name="Zhang Y.Z."/>
        </authorList>
    </citation>
    <scope>NUCLEOTIDE SEQUENCE [LARGE SCALE GENOMIC DNA]</scope>
    <source>
        <strain evidence="1 2">DSM 6842</strain>
    </source>
</reference>